<keyword evidence="1" id="KW-0812">Transmembrane</keyword>
<proteinExistence type="predicted"/>
<dbReference type="AlphaFoldDB" id="L0NGF0"/>
<protein>
    <recommendedName>
        <fullName evidence="2">Phosphatidic acid phosphatase type 2/haloperoxidase domain-containing protein</fullName>
    </recommendedName>
</protein>
<dbReference type="Pfam" id="PF01569">
    <property type="entry name" value="PAP2"/>
    <property type="match status" value="1"/>
</dbReference>
<dbReference type="InterPro" id="IPR000326">
    <property type="entry name" value="PAP2/HPO"/>
</dbReference>
<sequence length="233" mass="25854">MQCALLALGAASILFAAVPELDLIVSGLFWRPDEGFVLSDNSLLLLVRDANRLLPWLVIALVSILLIVPEICRSKLRVPAPHKLVFVLAFFALGPGLMVQIMKGLVGRVRPRRIEEFGGTGTFTPPWDLSDHCLRNCSFISGEAASAFALLTLVVLLPLSYRRTYLILMGIVAAAFSFNRVVFGAHFFSDVVLAWNVMTVVALVLWRWISLNARWIDGLLLRREQPSRPNEGT</sequence>
<feature type="transmembrane region" description="Helical" evidence="1">
    <location>
        <begin position="193"/>
        <end position="213"/>
    </location>
</feature>
<feature type="transmembrane region" description="Helical" evidence="1">
    <location>
        <begin position="53"/>
        <end position="72"/>
    </location>
</feature>
<dbReference type="EMBL" id="FO082820">
    <property type="protein sequence ID" value="CCF19382.1"/>
    <property type="molecule type" value="Genomic_DNA"/>
</dbReference>
<keyword evidence="4" id="KW-1185">Reference proteome</keyword>
<dbReference type="STRING" id="1125847.NT26_1658"/>
<keyword evidence="1" id="KW-0472">Membrane</keyword>
<dbReference type="Gene3D" id="1.20.144.10">
    <property type="entry name" value="Phosphatidic acid phosphatase type 2/haloperoxidase"/>
    <property type="match status" value="1"/>
</dbReference>
<accession>L0NGF0</accession>
<dbReference type="KEGG" id="rht:NT26_1658"/>
<evidence type="ECO:0000313" key="4">
    <source>
        <dbReference type="Proteomes" id="UP000010792"/>
    </source>
</evidence>
<reference evidence="3 4" key="1">
    <citation type="journal article" date="2013" name="Genome Biol. Evol.">
        <title>Life in an arsenic-containing gold mine: genome and physiology of the autotrophic arsenite-oxidizing bacterium rhizobium sp. NT-26.</title>
        <authorList>
            <person name="Andres J."/>
            <person name="Arsene-Ploetze F."/>
            <person name="Barbe V."/>
            <person name="Brochier-Armanet C."/>
            <person name="Cleiss-Arnold J."/>
            <person name="Coppee J.Y."/>
            <person name="Dillies M.A."/>
            <person name="Geist"/>
            <person name="L"/>
            <person name="Joublin A."/>
            <person name="Koechler S."/>
            <person name="Lassalle F."/>
            <person name="Marchal M."/>
            <person name="Medigue C."/>
            <person name="Muller D."/>
            <person name="Nesme X."/>
            <person name="Plewniak F."/>
            <person name="Proux C."/>
            <person name="Ramirez-Bahena M.H."/>
            <person name="Schenowitz C."/>
            <person name="Sismeiro O."/>
            <person name="Vallenet D."/>
            <person name="Santini J.M."/>
            <person name="Bertin P.N."/>
        </authorList>
    </citation>
    <scope>NUCLEOTIDE SEQUENCE [LARGE SCALE GENOMIC DNA]</scope>
    <source>
        <strain evidence="3 4">NT-26</strain>
    </source>
</reference>
<dbReference type="InterPro" id="IPR036938">
    <property type="entry name" value="PAP2/HPO_sf"/>
</dbReference>
<evidence type="ECO:0000259" key="2">
    <source>
        <dbReference type="Pfam" id="PF01569"/>
    </source>
</evidence>
<dbReference type="SUPFAM" id="SSF48317">
    <property type="entry name" value="Acid phosphatase/Vanadium-dependent haloperoxidase"/>
    <property type="match status" value="1"/>
</dbReference>
<feature type="transmembrane region" description="Helical" evidence="1">
    <location>
        <begin position="139"/>
        <end position="159"/>
    </location>
</feature>
<evidence type="ECO:0000256" key="1">
    <source>
        <dbReference type="SAM" id="Phobius"/>
    </source>
</evidence>
<gene>
    <name evidence="3" type="ORF">NT26_1658</name>
</gene>
<keyword evidence="1" id="KW-1133">Transmembrane helix</keyword>
<dbReference type="Proteomes" id="UP000010792">
    <property type="component" value="Chromosome"/>
</dbReference>
<feature type="domain" description="Phosphatidic acid phosphatase type 2/haloperoxidase" evidence="2">
    <location>
        <begin position="88"/>
        <end position="211"/>
    </location>
</feature>
<feature type="transmembrane region" description="Helical" evidence="1">
    <location>
        <begin position="84"/>
        <end position="102"/>
    </location>
</feature>
<dbReference type="RefSeq" id="WP_162197783.1">
    <property type="nucleotide sequence ID" value="NZ_FO082820.1"/>
</dbReference>
<evidence type="ECO:0000313" key="3">
    <source>
        <dbReference type="EMBL" id="CCF19382.1"/>
    </source>
</evidence>
<feature type="transmembrane region" description="Helical" evidence="1">
    <location>
        <begin position="166"/>
        <end position="187"/>
    </location>
</feature>
<name>L0NGF0_9HYPH</name>
<organism evidence="3 4">
    <name type="scientific">Pseudorhizobium banfieldiae</name>
    <dbReference type="NCBI Taxonomy" id="1125847"/>
    <lineage>
        <taxon>Bacteria</taxon>
        <taxon>Pseudomonadati</taxon>
        <taxon>Pseudomonadota</taxon>
        <taxon>Alphaproteobacteria</taxon>
        <taxon>Hyphomicrobiales</taxon>
        <taxon>Rhizobiaceae</taxon>
        <taxon>Rhizobium/Agrobacterium group</taxon>
        <taxon>Pseudorhizobium</taxon>
    </lineage>
</organism>